<dbReference type="EMBL" id="CVRI01000001">
    <property type="protein sequence ID" value="CRK86519.1"/>
    <property type="molecule type" value="Genomic_DNA"/>
</dbReference>
<evidence type="ECO:0000313" key="2">
    <source>
        <dbReference type="Proteomes" id="UP000183832"/>
    </source>
</evidence>
<organism evidence="1 2">
    <name type="scientific">Clunio marinus</name>
    <dbReference type="NCBI Taxonomy" id="568069"/>
    <lineage>
        <taxon>Eukaryota</taxon>
        <taxon>Metazoa</taxon>
        <taxon>Ecdysozoa</taxon>
        <taxon>Arthropoda</taxon>
        <taxon>Hexapoda</taxon>
        <taxon>Insecta</taxon>
        <taxon>Pterygota</taxon>
        <taxon>Neoptera</taxon>
        <taxon>Endopterygota</taxon>
        <taxon>Diptera</taxon>
        <taxon>Nematocera</taxon>
        <taxon>Chironomoidea</taxon>
        <taxon>Chironomidae</taxon>
        <taxon>Clunio</taxon>
    </lineage>
</organism>
<proteinExistence type="predicted"/>
<dbReference type="Proteomes" id="UP000183832">
    <property type="component" value="Unassembled WGS sequence"/>
</dbReference>
<name>A0A1J1HEY5_9DIPT</name>
<gene>
    <name evidence="1" type="ORF">CLUMA_CG000436</name>
</gene>
<accession>A0A1J1HEY5</accession>
<sequence>MKLWRLLRNKMRNDELKNIHNYYELPVECDVIFLSTWLAISVWEDHLRKIIADQGFVFRSPLNIYAFYNIEEEKPSAAFFIKDNLVTAKSEFVRHNESENASSI</sequence>
<dbReference type="AlphaFoldDB" id="A0A1J1HEY5"/>
<reference evidence="1 2" key="1">
    <citation type="submission" date="2015-04" db="EMBL/GenBank/DDBJ databases">
        <authorList>
            <person name="Syromyatnikov M.Y."/>
            <person name="Popov V.N."/>
        </authorList>
    </citation>
    <scope>NUCLEOTIDE SEQUENCE [LARGE SCALE GENOMIC DNA]</scope>
</reference>
<evidence type="ECO:0000313" key="1">
    <source>
        <dbReference type="EMBL" id="CRK86519.1"/>
    </source>
</evidence>
<keyword evidence="2" id="KW-1185">Reference proteome</keyword>
<protein>
    <submittedName>
        <fullName evidence="1">CLUMA_CG000436, isoform A</fullName>
    </submittedName>
</protein>